<protein>
    <submittedName>
        <fullName evidence="2">Uncharacterized protein</fullName>
    </submittedName>
</protein>
<sequence>MSARPADQTFELAERSDGFNYQYRMRCACGETSALAADDYFAEARRARMDCAHCGREIHFGPAVAALRDENDRALQDNLVSTFAWYHTSTSPNWPSSGYAAQFENQLKWVERDFGISRDNYLAQQTSKALHVGTYEAAIENMLRRMENQGDSTKQFYLYRVALRLTPGSINTGYRDENHAVASDISVAEISDAGLDAVRYLNVHEAMGTLSLAVVPSAIAAMQCIPIPTSEVITDDQPAAVRAAVEDVRNATRKLRTAEEALSSIEPSVRRMMTLGMRPDPDGAAKRIGKLEQKYYWSWHDLQERLASEYLPNVSAVIRRDFNDAVAGWRDENAEVFVQRYRRLTALLERPSEAIAKVSTQAWRFVGGAQASLSSSAQMSDAPDSASRDGPPSWMQLNAGA</sequence>
<evidence type="ECO:0000313" key="2">
    <source>
        <dbReference type="EMBL" id="EZP26249.1"/>
    </source>
</evidence>
<dbReference type="RefSeq" id="WP_052009507.1">
    <property type="nucleotide sequence ID" value="NZ_JFYO01000007.1"/>
</dbReference>
<dbReference type="eggNOG" id="ENOG5033SKZ">
    <property type="taxonomic scope" value="Bacteria"/>
</dbReference>
<comment type="caution">
    <text evidence="2">The sequence shown here is derived from an EMBL/GenBank/DDBJ whole genome shotgun (WGS) entry which is preliminary data.</text>
</comment>
<dbReference type="OrthoDB" id="5538531at2"/>
<gene>
    <name evidence="2" type="ORF">BW34_02581</name>
</gene>
<organism evidence="2 3">
    <name type="scientific">Microbacterium oleivorans</name>
    <dbReference type="NCBI Taxonomy" id="273677"/>
    <lineage>
        <taxon>Bacteria</taxon>
        <taxon>Bacillati</taxon>
        <taxon>Actinomycetota</taxon>
        <taxon>Actinomycetes</taxon>
        <taxon>Micrococcales</taxon>
        <taxon>Microbacteriaceae</taxon>
        <taxon>Microbacterium</taxon>
    </lineage>
</organism>
<name>A0A031FN40_9MICO</name>
<dbReference type="Proteomes" id="UP000024001">
    <property type="component" value="Unassembled WGS sequence"/>
</dbReference>
<proteinExistence type="predicted"/>
<dbReference type="PATRIC" id="fig|273677.3.peg.2559"/>
<dbReference type="AlphaFoldDB" id="A0A031FN40"/>
<reference evidence="2 3" key="1">
    <citation type="submission" date="2014-03" db="EMBL/GenBank/DDBJ databases">
        <title>Draft Genome Sequences of 13 Willow Endophytes.</title>
        <authorList>
            <person name="Gan H.Y."/>
            <person name="Gan H.M."/>
            <person name="Savka M.A."/>
            <person name="Hudson A.O."/>
        </authorList>
    </citation>
    <scope>NUCLEOTIDE SEQUENCE [LARGE SCALE GENOMIC DNA]</scope>
    <source>
        <strain evidence="2 3">RIT293</strain>
    </source>
</reference>
<accession>A0A031FN40</accession>
<evidence type="ECO:0000313" key="3">
    <source>
        <dbReference type="Proteomes" id="UP000024001"/>
    </source>
</evidence>
<keyword evidence="3" id="KW-1185">Reference proteome</keyword>
<dbReference type="EMBL" id="JFYO01000007">
    <property type="protein sequence ID" value="EZP26249.1"/>
    <property type="molecule type" value="Genomic_DNA"/>
</dbReference>
<evidence type="ECO:0000256" key="1">
    <source>
        <dbReference type="SAM" id="MobiDB-lite"/>
    </source>
</evidence>
<feature type="region of interest" description="Disordered" evidence="1">
    <location>
        <begin position="374"/>
        <end position="401"/>
    </location>
</feature>